<comment type="caution">
    <text evidence="2">The sequence shown here is derived from an EMBL/GenBank/DDBJ whole genome shotgun (WGS) entry which is preliminary data.</text>
</comment>
<proteinExistence type="predicted"/>
<gene>
    <name evidence="2" type="ORF">GGQ68_001011</name>
</gene>
<dbReference type="AlphaFoldDB" id="A0A7W6GRA3"/>
<evidence type="ECO:0000313" key="2">
    <source>
        <dbReference type="EMBL" id="MBB3984695.1"/>
    </source>
</evidence>
<feature type="domain" description="Serine aminopeptidase S33" evidence="1">
    <location>
        <begin position="44"/>
        <end position="164"/>
    </location>
</feature>
<evidence type="ECO:0000259" key="1">
    <source>
        <dbReference type="Pfam" id="PF12146"/>
    </source>
</evidence>
<sequence length="300" mass="32713">MFDSYVQEAMRRGRCLPERRIRLEAQDGLTLFAGVFETQARAAADRVVILLHGAGANMNVGYLDLARDIHTHSGAVVLVPDVRGHGMSQGPRGYAPDRACVWDDLDLWIARAGALWPDADITLLGHSAGAAQILNRVTEHGAPLAKSVQRFIALAPYFASTARLRAQSGRDLDEFNLPQFSVRRGVVERSDDCPEPRVVNFNFPPEAARWCNLVPGYTAEMSAALSPRDIDRQLAALPLPTVVLAAKGDELFPVEGLRRLVLESGNALIRFDTVPHAHLTCLFHAGPRIAEALTALEDAA</sequence>
<dbReference type="InterPro" id="IPR029058">
    <property type="entry name" value="AB_hydrolase_fold"/>
</dbReference>
<dbReference type="RefSeq" id="WP_183963515.1">
    <property type="nucleotide sequence ID" value="NZ_BAABBZ010000014.1"/>
</dbReference>
<dbReference type="Proteomes" id="UP000541426">
    <property type="component" value="Unassembled WGS sequence"/>
</dbReference>
<organism evidence="2 3">
    <name type="scientific">Sagittula marina</name>
    <dbReference type="NCBI Taxonomy" id="943940"/>
    <lineage>
        <taxon>Bacteria</taxon>
        <taxon>Pseudomonadati</taxon>
        <taxon>Pseudomonadota</taxon>
        <taxon>Alphaproteobacteria</taxon>
        <taxon>Rhodobacterales</taxon>
        <taxon>Roseobacteraceae</taxon>
        <taxon>Sagittula</taxon>
    </lineage>
</organism>
<dbReference type="GO" id="GO:0016787">
    <property type="term" value="F:hydrolase activity"/>
    <property type="evidence" value="ECO:0007669"/>
    <property type="project" value="UniProtKB-KW"/>
</dbReference>
<dbReference type="Pfam" id="PF12146">
    <property type="entry name" value="Hydrolase_4"/>
    <property type="match status" value="1"/>
</dbReference>
<keyword evidence="2" id="KW-0378">Hydrolase</keyword>
<dbReference type="Gene3D" id="3.40.50.1820">
    <property type="entry name" value="alpha/beta hydrolase"/>
    <property type="match status" value="1"/>
</dbReference>
<evidence type="ECO:0000313" key="3">
    <source>
        <dbReference type="Proteomes" id="UP000541426"/>
    </source>
</evidence>
<reference evidence="2 3" key="1">
    <citation type="submission" date="2020-08" db="EMBL/GenBank/DDBJ databases">
        <title>Genomic Encyclopedia of Type Strains, Phase IV (KMG-IV): sequencing the most valuable type-strain genomes for metagenomic binning, comparative biology and taxonomic classification.</title>
        <authorList>
            <person name="Goeker M."/>
        </authorList>
    </citation>
    <scope>NUCLEOTIDE SEQUENCE [LARGE SCALE GENOMIC DNA]</scope>
    <source>
        <strain evidence="2 3">DSM 102235</strain>
    </source>
</reference>
<name>A0A7W6GRA3_9RHOB</name>
<dbReference type="SUPFAM" id="SSF53474">
    <property type="entry name" value="alpha/beta-Hydrolases"/>
    <property type="match status" value="1"/>
</dbReference>
<accession>A0A7W6GRA3</accession>
<protein>
    <submittedName>
        <fullName evidence="2">Alpha-beta hydrolase superfamily lysophospholipase</fullName>
    </submittedName>
</protein>
<dbReference type="InterPro" id="IPR022742">
    <property type="entry name" value="Hydrolase_4"/>
</dbReference>
<keyword evidence="3" id="KW-1185">Reference proteome</keyword>
<dbReference type="EMBL" id="JACIEJ010000002">
    <property type="protein sequence ID" value="MBB3984695.1"/>
    <property type="molecule type" value="Genomic_DNA"/>
</dbReference>